<dbReference type="EMBL" id="JQGC01000017">
    <property type="protein sequence ID" value="KFL29892.1"/>
    <property type="molecule type" value="Genomic_DNA"/>
</dbReference>
<dbReference type="PANTHER" id="PTHR35145:SF1">
    <property type="entry name" value="CYTOPLASMIC PROTEIN"/>
    <property type="match status" value="1"/>
</dbReference>
<reference evidence="1 2" key="1">
    <citation type="submission" date="2014-08" db="EMBL/GenBank/DDBJ databases">
        <authorList>
            <person name="Hassan Y.I."/>
            <person name="Lepp D."/>
            <person name="Zhou T."/>
        </authorList>
    </citation>
    <scope>NUCLEOTIDE SEQUENCE [LARGE SCALE GENOMIC DNA]</scope>
    <source>
        <strain evidence="1 2">IFO13584</strain>
    </source>
</reference>
<dbReference type="Proteomes" id="UP000028981">
    <property type="component" value="Unassembled WGS sequence"/>
</dbReference>
<evidence type="ECO:0000313" key="1">
    <source>
        <dbReference type="EMBL" id="KFL29892.1"/>
    </source>
</evidence>
<gene>
    <name evidence="1" type="ORF">JP75_17415</name>
</gene>
<proteinExistence type="predicted"/>
<protein>
    <recommendedName>
        <fullName evidence="3">MmcQ-like protein</fullName>
    </recommendedName>
</protein>
<dbReference type="InterPro" id="IPR058532">
    <property type="entry name" value="YjbR/MT2646/Rv2570-like"/>
</dbReference>
<dbReference type="Gene3D" id="3.90.1150.30">
    <property type="match status" value="1"/>
</dbReference>
<accession>A0A087LZ39</accession>
<comment type="caution">
    <text evidence="1">The sequence shown here is derived from an EMBL/GenBank/DDBJ whole genome shotgun (WGS) entry which is preliminary data.</text>
</comment>
<dbReference type="PANTHER" id="PTHR35145">
    <property type="entry name" value="CYTOPLASMIC PROTEIN-RELATED"/>
    <property type="match status" value="1"/>
</dbReference>
<dbReference type="RefSeq" id="WP_035085331.1">
    <property type="nucleotide sequence ID" value="NZ_JQGC01000017.1"/>
</dbReference>
<dbReference type="STRING" id="46914.JP75_17415"/>
<dbReference type="AlphaFoldDB" id="A0A087LZ39"/>
<keyword evidence="2" id="KW-1185">Reference proteome</keyword>
<evidence type="ECO:0008006" key="3">
    <source>
        <dbReference type="Google" id="ProtNLM"/>
    </source>
</evidence>
<dbReference type="SUPFAM" id="SSF142906">
    <property type="entry name" value="YjbR-like"/>
    <property type="match status" value="1"/>
</dbReference>
<dbReference type="InterPro" id="IPR007351">
    <property type="entry name" value="YjbR"/>
</dbReference>
<name>A0A087LZ39_9HYPH</name>
<dbReference type="InterPro" id="IPR038056">
    <property type="entry name" value="YjbR-like_sf"/>
</dbReference>
<dbReference type="OrthoDB" id="9804614at2"/>
<sequence length="119" mass="13102">MNLFERTQFDQKLAQRPGVTFVDQWDARVAKVGGKVFCLLSDAAPLRLVFKCGEDSFDILTALEGVEQAAYFAKRQWVSVTEGSPLSADDLLAYIGRSHVLVAKGLTKKLRAELGILEG</sequence>
<dbReference type="Pfam" id="PF04237">
    <property type="entry name" value="YjbR"/>
    <property type="match status" value="1"/>
</dbReference>
<evidence type="ECO:0000313" key="2">
    <source>
        <dbReference type="Proteomes" id="UP000028981"/>
    </source>
</evidence>
<organism evidence="1 2">
    <name type="scientific">Devosia riboflavina</name>
    <dbReference type="NCBI Taxonomy" id="46914"/>
    <lineage>
        <taxon>Bacteria</taxon>
        <taxon>Pseudomonadati</taxon>
        <taxon>Pseudomonadota</taxon>
        <taxon>Alphaproteobacteria</taxon>
        <taxon>Hyphomicrobiales</taxon>
        <taxon>Devosiaceae</taxon>
        <taxon>Devosia</taxon>
    </lineage>
</organism>